<reference evidence="7" key="1">
    <citation type="journal article" date="2018" name="Curr. Microbiol.">
        <title>Cellulosimicrobium arenosum sp. nov., Isolated from Marine Sediment Sand.</title>
        <authorList>
            <person name="Oh M."/>
            <person name="Kim J.H."/>
            <person name="Yoon J.H."/>
            <person name="Schumann P."/>
            <person name="Kim W."/>
        </authorList>
    </citation>
    <scope>NUCLEOTIDE SEQUENCE</scope>
    <source>
        <strain evidence="7">KCTC 49039</strain>
    </source>
</reference>
<keyword evidence="7" id="KW-0436">Ligase</keyword>
<evidence type="ECO:0000313" key="8">
    <source>
        <dbReference type="Proteomes" id="UP000610846"/>
    </source>
</evidence>
<keyword evidence="4 5" id="KW-0472">Membrane</keyword>
<organism evidence="7 8">
    <name type="scientific">Cellulosimicrobium arenosum</name>
    <dbReference type="NCBI Taxonomy" id="2708133"/>
    <lineage>
        <taxon>Bacteria</taxon>
        <taxon>Bacillati</taxon>
        <taxon>Actinomycetota</taxon>
        <taxon>Actinomycetes</taxon>
        <taxon>Micrococcales</taxon>
        <taxon>Promicromonosporaceae</taxon>
        <taxon>Cellulosimicrobium</taxon>
    </lineage>
</organism>
<sequence>MIRRSTGWLVGTLAVVAVLVVIGYLVPTQSAVAVALAAAVLVVGLTAYEPVALPILAMPALVIVQRVGGSGVDLTMSDFAVFAAMWAALVLGPRPFSPQLRSLLWLTAVYQVATLFTVIANPYPQNTVEWFHAWLSTGGALVVGWAVGRAGRARIGLTLFMVPCLIIAVLTCVAAVQQLAAGITGPVYLVWPYGMHKNFIGCVLGIAALVAYARPWWVGWPRWFAYTSFWLCALAVFASQARQGLVGMAIGIMIITLRADPDRKRSKLILLAAIPAIYFVVLAVQEQLSSDNEFNSANQRLTWYEQALEVWRTSPWVGVGLRWWVAERTQYVFQPPNAELEVLSSAGVIGLLGFLILFGGCVVVLWRMNPRFGTLALTVILARFVQGQFDLFWSSIVVTLPFVIAGVCVGAEAYARSREAVRDGLVGLDPDRELTSVGEMERTRR</sequence>
<dbReference type="PANTHER" id="PTHR37422">
    <property type="entry name" value="TEICHURONIC ACID BIOSYNTHESIS PROTEIN TUAE"/>
    <property type="match status" value="1"/>
</dbReference>
<feature type="transmembrane region" description="Helical" evidence="5">
    <location>
        <begin position="71"/>
        <end position="91"/>
    </location>
</feature>
<dbReference type="AlphaFoldDB" id="A0A927G936"/>
<feature type="transmembrane region" description="Helical" evidence="5">
    <location>
        <begin position="103"/>
        <end position="123"/>
    </location>
</feature>
<keyword evidence="2 5" id="KW-0812">Transmembrane</keyword>
<feature type="transmembrane region" description="Helical" evidence="5">
    <location>
        <begin position="223"/>
        <end position="256"/>
    </location>
</feature>
<feature type="transmembrane region" description="Helical" evidence="5">
    <location>
        <begin position="198"/>
        <end position="217"/>
    </location>
</feature>
<comment type="caution">
    <text evidence="7">The sequence shown here is derived from an EMBL/GenBank/DDBJ whole genome shotgun (WGS) entry which is preliminary data.</text>
</comment>
<dbReference type="InterPro" id="IPR007016">
    <property type="entry name" value="O-antigen_ligase-rel_domated"/>
</dbReference>
<accession>A0A927G936</accession>
<evidence type="ECO:0000256" key="5">
    <source>
        <dbReference type="SAM" id="Phobius"/>
    </source>
</evidence>
<comment type="subcellular location">
    <subcellularLocation>
        <location evidence="1">Membrane</location>
        <topology evidence="1">Multi-pass membrane protein</topology>
    </subcellularLocation>
</comment>
<feature type="transmembrane region" description="Helical" evidence="5">
    <location>
        <begin position="342"/>
        <end position="365"/>
    </location>
</feature>
<evidence type="ECO:0000256" key="2">
    <source>
        <dbReference type="ARBA" id="ARBA00022692"/>
    </source>
</evidence>
<feature type="domain" description="O-antigen ligase-related" evidence="6">
    <location>
        <begin position="228"/>
        <end position="355"/>
    </location>
</feature>
<feature type="transmembrane region" description="Helical" evidence="5">
    <location>
        <begin position="130"/>
        <end position="148"/>
    </location>
</feature>
<dbReference type="RefSeq" id="WP_191828554.1">
    <property type="nucleotide sequence ID" value="NZ_JACYHB010000005.1"/>
</dbReference>
<feature type="transmembrane region" description="Helical" evidence="5">
    <location>
        <begin position="268"/>
        <end position="285"/>
    </location>
</feature>
<feature type="transmembrane region" description="Helical" evidence="5">
    <location>
        <begin position="395"/>
        <end position="415"/>
    </location>
</feature>
<dbReference type="Proteomes" id="UP000610846">
    <property type="component" value="Unassembled WGS sequence"/>
</dbReference>
<evidence type="ECO:0000256" key="4">
    <source>
        <dbReference type="ARBA" id="ARBA00023136"/>
    </source>
</evidence>
<dbReference type="InterPro" id="IPR051533">
    <property type="entry name" value="WaaL-like"/>
</dbReference>
<keyword evidence="8" id="KW-1185">Reference proteome</keyword>
<name>A0A927G936_9MICO</name>
<evidence type="ECO:0000259" key="6">
    <source>
        <dbReference type="Pfam" id="PF04932"/>
    </source>
</evidence>
<gene>
    <name evidence="7" type="ORF">IF651_07820</name>
</gene>
<reference evidence="7" key="2">
    <citation type="submission" date="2020-09" db="EMBL/GenBank/DDBJ databases">
        <authorList>
            <person name="Yu Y."/>
        </authorList>
    </citation>
    <scope>NUCLEOTIDE SEQUENCE</scope>
    <source>
        <strain evidence="7">KCTC 49039</strain>
    </source>
</reference>
<protein>
    <submittedName>
        <fullName evidence="7">O-antigen ligase family protein</fullName>
    </submittedName>
</protein>
<dbReference type="EMBL" id="JACYHB010000005">
    <property type="protein sequence ID" value="MBD8078963.1"/>
    <property type="molecule type" value="Genomic_DNA"/>
</dbReference>
<feature type="transmembrane region" description="Helical" evidence="5">
    <location>
        <begin position="372"/>
        <end position="389"/>
    </location>
</feature>
<dbReference type="PANTHER" id="PTHR37422:SF13">
    <property type="entry name" value="LIPOPOLYSACCHARIDE BIOSYNTHESIS PROTEIN PA4999-RELATED"/>
    <property type="match status" value="1"/>
</dbReference>
<feature type="transmembrane region" description="Helical" evidence="5">
    <location>
        <begin position="32"/>
        <end position="64"/>
    </location>
</feature>
<keyword evidence="3 5" id="KW-1133">Transmembrane helix</keyword>
<evidence type="ECO:0000256" key="1">
    <source>
        <dbReference type="ARBA" id="ARBA00004141"/>
    </source>
</evidence>
<proteinExistence type="predicted"/>
<dbReference type="GO" id="GO:0016874">
    <property type="term" value="F:ligase activity"/>
    <property type="evidence" value="ECO:0007669"/>
    <property type="project" value="UniProtKB-KW"/>
</dbReference>
<feature type="transmembrane region" description="Helical" evidence="5">
    <location>
        <begin position="7"/>
        <end position="26"/>
    </location>
</feature>
<feature type="transmembrane region" description="Helical" evidence="5">
    <location>
        <begin position="160"/>
        <end position="191"/>
    </location>
</feature>
<evidence type="ECO:0000313" key="7">
    <source>
        <dbReference type="EMBL" id="MBD8078963.1"/>
    </source>
</evidence>
<evidence type="ECO:0000256" key="3">
    <source>
        <dbReference type="ARBA" id="ARBA00022989"/>
    </source>
</evidence>
<dbReference type="GO" id="GO:0016020">
    <property type="term" value="C:membrane"/>
    <property type="evidence" value="ECO:0007669"/>
    <property type="project" value="UniProtKB-SubCell"/>
</dbReference>
<dbReference type="Pfam" id="PF04932">
    <property type="entry name" value="Wzy_C"/>
    <property type="match status" value="1"/>
</dbReference>